<accession>A0ACB6RYC6</accession>
<name>A0ACB6RYC6_9PLEO</name>
<reference evidence="1" key="1">
    <citation type="journal article" date="2020" name="Stud. Mycol.">
        <title>101 Dothideomycetes genomes: a test case for predicting lifestyles and emergence of pathogens.</title>
        <authorList>
            <person name="Haridas S."/>
            <person name="Albert R."/>
            <person name="Binder M."/>
            <person name="Bloem J."/>
            <person name="Labutti K."/>
            <person name="Salamov A."/>
            <person name="Andreopoulos B."/>
            <person name="Baker S."/>
            <person name="Barry K."/>
            <person name="Bills G."/>
            <person name="Bluhm B."/>
            <person name="Cannon C."/>
            <person name="Castanera R."/>
            <person name="Culley D."/>
            <person name="Daum C."/>
            <person name="Ezra D."/>
            <person name="Gonzalez J."/>
            <person name="Henrissat B."/>
            <person name="Kuo A."/>
            <person name="Liang C."/>
            <person name="Lipzen A."/>
            <person name="Lutzoni F."/>
            <person name="Magnuson J."/>
            <person name="Mondo S."/>
            <person name="Nolan M."/>
            <person name="Ohm R."/>
            <person name="Pangilinan J."/>
            <person name="Park H.-J."/>
            <person name="Ramirez L."/>
            <person name="Alfaro M."/>
            <person name="Sun H."/>
            <person name="Tritt A."/>
            <person name="Yoshinaga Y."/>
            <person name="Zwiers L.-H."/>
            <person name="Turgeon B."/>
            <person name="Goodwin S."/>
            <person name="Spatafora J."/>
            <person name="Crous P."/>
            <person name="Grigoriev I."/>
        </authorList>
    </citation>
    <scope>NUCLEOTIDE SEQUENCE</scope>
    <source>
        <strain evidence="1">CBS 525.71</strain>
    </source>
</reference>
<sequence length="450" mass="49963">MTAIVHPKTALIATQEPDDKTFIKPSDSIKIDITRLPADKDELEDTTPATTGPSRTALHIYFEPTCGHKLITPTLSPSQERRWGPSPKQQKARRIAKKEAKKLRETNRVSPSSLTPPGPPPLPVSTEPVQAEEGSYFLHTPYVSFHLPPSVLYVGSERYAPSRPVALVHGGWFWRSYKIQLGPSLAISGVIDPRGVVSYQHNGGDKKTLQRNEAHGDGRMLKGYKVRGWRLWGETGKSYVHTIRSNRKAGISFDDPDIENKHGEGRTREKVKADEVVYLRWTTPLSRQTRCYTFQYRGIEFQWKGTGTVSEGRRCGWLLRFCHLKLVAQIPFNSKPHAGKEDGMREVCLAKYTSSIATEKSGALEIFDSVVLRFVQDCVPGLLVKEVLGEEKGVDGDGDEEDKIARLKGGVLYQVIVATVLCMVNAEKEKRHTLIDLIIGAGENAGNGGG</sequence>
<organism evidence="1 2">
    <name type="scientific">Macroventuria anomochaeta</name>
    <dbReference type="NCBI Taxonomy" id="301207"/>
    <lineage>
        <taxon>Eukaryota</taxon>
        <taxon>Fungi</taxon>
        <taxon>Dikarya</taxon>
        <taxon>Ascomycota</taxon>
        <taxon>Pezizomycotina</taxon>
        <taxon>Dothideomycetes</taxon>
        <taxon>Pleosporomycetidae</taxon>
        <taxon>Pleosporales</taxon>
        <taxon>Pleosporineae</taxon>
        <taxon>Didymellaceae</taxon>
        <taxon>Macroventuria</taxon>
    </lineage>
</organism>
<evidence type="ECO:0000313" key="1">
    <source>
        <dbReference type="EMBL" id="KAF2626262.1"/>
    </source>
</evidence>
<keyword evidence="2" id="KW-1185">Reference proteome</keyword>
<dbReference type="EMBL" id="MU006722">
    <property type="protein sequence ID" value="KAF2626262.1"/>
    <property type="molecule type" value="Genomic_DNA"/>
</dbReference>
<proteinExistence type="predicted"/>
<evidence type="ECO:0000313" key="2">
    <source>
        <dbReference type="Proteomes" id="UP000799754"/>
    </source>
</evidence>
<gene>
    <name evidence="1" type="ORF">BU25DRAFT_104302</name>
</gene>
<comment type="caution">
    <text evidence="1">The sequence shown here is derived from an EMBL/GenBank/DDBJ whole genome shotgun (WGS) entry which is preliminary data.</text>
</comment>
<protein>
    <submittedName>
        <fullName evidence="1">Uncharacterized protein</fullName>
    </submittedName>
</protein>
<dbReference type="Proteomes" id="UP000799754">
    <property type="component" value="Unassembled WGS sequence"/>
</dbReference>